<dbReference type="PANTHER" id="PTHR24220">
    <property type="entry name" value="IMPORT ATP-BINDING PROTEIN"/>
    <property type="match status" value="1"/>
</dbReference>
<dbReference type="GO" id="GO:0098796">
    <property type="term" value="C:membrane protein complex"/>
    <property type="evidence" value="ECO:0007669"/>
    <property type="project" value="UniProtKB-ARBA"/>
</dbReference>
<name>A0A1Y6B9A1_9BACT</name>
<dbReference type="CDD" id="cd03255">
    <property type="entry name" value="ABC_MJ0796_LolCDE_FtsE"/>
    <property type="match status" value="1"/>
</dbReference>
<organism evidence="6 7">
    <name type="scientific">Pseudobacteriovorax antillogorgiicola</name>
    <dbReference type="NCBI Taxonomy" id="1513793"/>
    <lineage>
        <taxon>Bacteria</taxon>
        <taxon>Pseudomonadati</taxon>
        <taxon>Bdellovibrionota</taxon>
        <taxon>Oligoflexia</taxon>
        <taxon>Oligoflexales</taxon>
        <taxon>Pseudobacteriovoracaceae</taxon>
        <taxon>Pseudobacteriovorax</taxon>
    </lineage>
</organism>
<dbReference type="FunFam" id="3.40.50.300:FF:000032">
    <property type="entry name" value="Export ABC transporter ATP-binding protein"/>
    <property type="match status" value="1"/>
</dbReference>
<dbReference type="InterPro" id="IPR003439">
    <property type="entry name" value="ABC_transporter-like_ATP-bd"/>
</dbReference>
<evidence type="ECO:0000313" key="6">
    <source>
        <dbReference type="EMBL" id="SME99614.1"/>
    </source>
</evidence>
<dbReference type="Gene3D" id="3.40.50.300">
    <property type="entry name" value="P-loop containing nucleotide triphosphate hydrolases"/>
    <property type="match status" value="1"/>
</dbReference>
<dbReference type="GO" id="GO:0005524">
    <property type="term" value="F:ATP binding"/>
    <property type="evidence" value="ECO:0007669"/>
    <property type="project" value="UniProtKB-KW"/>
</dbReference>
<keyword evidence="3 6" id="KW-0067">ATP-binding</keyword>
<feature type="domain" description="ABC transporter" evidence="5">
    <location>
        <begin position="8"/>
        <end position="232"/>
    </location>
</feature>
<keyword evidence="1" id="KW-0813">Transport</keyword>
<sequence>MSSNHPIIQLNNIHKTYELTKQKVQALRDVSLKIKKGQVVSVTGRSGSGKSTLLHVTGTLDRPTAGQVILDGKDVSTVSDQVASYYRNRTVGFVFQMNNLLPEFSALENVMMPGLVAGGVKQAVAKRARFLLESVELGQRIDHRPAELSGGEQQRVAIARALLMEPPVLLADEPTGNLDKKSAETVEGLLLELCRKNGVTMLLVTHDMELAKRLPDHVIMEDGAIKELGGSW</sequence>
<keyword evidence="2" id="KW-0547">Nucleotide-binding</keyword>
<accession>A0A1Y6B9A1</accession>
<evidence type="ECO:0000259" key="5">
    <source>
        <dbReference type="PROSITE" id="PS50893"/>
    </source>
</evidence>
<dbReference type="PROSITE" id="PS50893">
    <property type="entry name" value="ABC_TRANSPORTER_2"/>
    <property type="match status" value="1"/>
</dbReference>
<evidence type="ECO:0000313" key="7">
    <source>
        <dbReference type="Proteomes" id="UP000192907"/>
    </source>
</evidence>
<dbReference type="SMART" id="SM00382">
    <property type="entry name" value="AAA"/>
    <property type="match status" value="1"/>
</dbReference>
<proteinExistence type="inferred from homology"/>
<evidence type="ECO:0000256" key="3">
    <source>
        <dbReference type="ARBA" id="ARBA00022840"/>
    </source>
</evidence>
<dbReference type="STRING" id="1513793.SAMN06296036_10313"/>
<keyword evidence="7" id="KW-1185">Reference proteome</keyword>
<comment type="similarity">
    <text evidence="4">Belongs to the ABC transporter superfamily. Macrolide exporter (TC 3.A.1.122) family.</text>
</comment>
<dbReference type="Proteomes" id="UP000192907">
    <property type="component" value="Unassembled WGS sequence"/>
</dbReference>
<dbReference type="RefSeq" id="WP_200820663.1">
    <property type="nucleotide sequence ID" value="NZ_FWZT01000003.1"/>
</dbReference>
<dbReference type="InterPro" id="IPR003593">
    <property type="entry name" value="AAA+_ATPase"/>
</dbReference>
<dbReference type="PANTHER" id="PTHR24220:SF689">
    <property type="entry name" value="LIPOPROTEIN-RELEASING SYSTEM ATP-BINDING PROTEIN LOLD"/>
    <property type="match status" value="1"/>
</dbReference>
<keyword evidence="6" id="KW-0449">Lipoprotein</keyword>
<reference evidence="7" key="1">
    <citation type="submission" date="2017-04" db="EMBL/GenBank/DDBJ databases">
        <authorList>
            <person name="Varghese N."/>
            <person name="Submissions S."/>
        </authorList>
    </citation>
    <scope>NUCLEOTIDE SEQUENCE [LARGE SCALE GENOMIC DNA]</scope>
    <source>
        <strain evidence="7">RKEM611</strain>
    </source>
</reference>
<dbReference type="EMBL" id="FWZT01000003">
    <property type="protein sequence ID" value="SME99614.1"/>
    <property type="molecule type" value="Genomic_DNA"/>
</dbReference>
<dbReference type="InterPro" id="IPR017871">
    <property type="entry name" value="ABC_transporter-like_CS"/>
</dbReference>
<dbReference type="GO" id="GO:0005886">
    <property type="term" value="C:plasma membrane"/>
    <property type="evidence" value="ECO:0007669"/>
    <property type="project" value="TreeGrafter"/>
</dbReference>
<dbReference type="GO" id="GO:0016887">
    <property type="term" value="F:ATP hydrolysis activity"/>
    <property type="evidence" value="ECO:0007669"/>
    <property type="project" value="InterPro"/>
</dbReference>
<evidence type="ECO:0000256" key="2">
    <source>
        <dbReference type="ARBA" id="ARBA00022741"/>
    </source>
</evidence>
<dbReference type="AlphaFoldDB" id="A0A1Y6B9A1"/>
<dbReference type="InterPro" id="IPR015854">
    <property type="entry name" value="ABC_transpr_LolD-like"/>
</dbReference>
<dbReference type="InterPro" id="IPR017911">
    <property type="entry name" value="MacB-like_ATP-bd"/>
</dbReference>
<gene>
    <name evidence="6" type="ORF">SAMN06296036_10313</name>
</gene>
<dbReference type="InterPro" id="IPR027417">
    <property type="entry name" value="P-loop_NTPase"/>
</dbReference>
<dbReference type="GO" id="GO:0022857">
    <property type="term" value="F:transmembrane transporter activity"/>
    <property type="evidence" value="ECO:0007669"/>
    <property type="project" value="UniProtKB-ARBA"/>
</dbReference>
<dbReference type="SUPFAM" id="SSF52540">
    <property type="entry name" value="P-loop containing nucleoside triphosphate hydrolases"/>
    <property type="match status" value="1"/>
</dbReference>
<evidence type="ECO:0000256" key="4">
    <source>
        <dbReference type="ARBA" id="ARBA00038388"/>
    </source>
</evidence>
<dbReference type="PROSITE" id="PS00211">
    <property type="entry name" value="ABC_TRANSPORTER_1"/>
    <property type="match status" value="1"/>
</dbReference>
<protein>
    <submittedName>
        <fullName evidence="6">Lipoprotein-releasing system ATP-binding protein</fullName>
    </submittedName>
</protein>
<evidence type="ECO:0000256" key="1">
    <source>
        <dbReference type="ARBA" id="ARBA00022448"/>
    </source>
</evidence>
<dbReference type="Pfam" id="PF00005">
    <property type="entry name" value="ABC_tran"/>
    <property type="match status" value="1"/>
</dbReference>